<dbReference type="RefSeq" id="WP_031502896.1">
    <property type="nucleotide sequence ID" value="NC_022795.1"/>
</dbReference>
<dbReference type="EMBL" id="CP007141">
    <property type="protein sequence ID" value="AJC74595.1"/>
    <property type="molecule type" value="Genomic_DNA"/>
</dbReference>
<dbReference type="InterPro" id="IPR010021">
    <property type="entry name" value="PGPP1/Gep4"/>
</dbReference>
<dbReference type="NCBIfam" id="TIGR01662">
    <property type="entry name" value="HAD-SF-IIIA"/>
    <property type="match status" value="1"/>
</dbReference>
<gene>
    <name evidence="1" type="ORF">AJ81_10870</name>
</gene>
<dbReference type="Proteomes" id="UP000077469">
    <property type="component" value="Chromosome"/>
</dbReference>
<dbReference type="GO" id="GO:0008962">
    <property type="term" value="F:phosphatidylglycerophosphatase activity"/>
    <property type="evidence" value="ECO:0007669"/>
    <property type="project" value="InterPro"/>
</dbReference>
<dbReference type="KEGG" id="phy:AJ81_10870"/>
<evidence type="ECO:0000313" key="1">
    <source>
        <dbReference type="EMBL" id="AJC74595.1"/>
    </source>
</evidence>
<dbReference type="OrthoDB" id="9787572at2"/>
<name>A0A0X1KTK0_9THEM</name>
<dbReference type="InterPro" id="IPR006549">
    <property type="entry name" value="HAD-SF_hydro_IIIA"/>
</dbReference>
<protein>
    <submittedName>
        <fullName evidence="1">Haloacid dehalogenase</fullName>
    </submittedName>
</protein>
<dbReference type="NCBIfam" id="TIGR01668">
    <property type="entry name" value="YqeG_hyp_ppase"/>
    <property type="match status" value="1"/>
</dbReference>
<dbReference type="InterPro" id="IPR006439">
    <property type="entry name" value="HAD-SF_hydro_IA"/>
</dbReference>
<accession>A0A0X1KTK0</accession>
<sequence>MGLFDLLKPDEFVNDLRNLQIERYLSMGKDVFVFDFDNTLGLWRNAEIKEDLKDMLEHLKSKGARVLIVSNGRPRKLKGLNDFDVIWRAGKPFSTKLKKIFEDFEPSRVVFVGDQIFTDVITGKRFGFYTIKVNPLSDREFFGTKLLRIFEKILLTCWKGR</sequence>
<dbReference type="PATRIC" id="fig|1123384.7.peg.2174"/>
<dbReference type="AlphaFoldDB" id="A0A0X1KTK0"/>
<dbReference type="InterPro" id="IPR036412">
    <property type="entry name" value="HAD-like_sf"/>
</dbReference>
<keyword evidence="2" id="KW-1185">Reference proteome</keyword>
<organism evidence="1 2">
    <name type="scientific">Pseudothermotoga hypogea DSM 11164 = NBRC 106472</name>
    <dbReference type="NCBI Taxonomy" id="1123384"/>
    <lineage>
        <taxon>Bacteria</taxon>
        <taxon>Thermotogati</taxon>
        <taxon>Thermotogota</taxon>
        <taxon>Thermotogae</taxon>
        <taxon>Thermotogales</taxon>
        <taxon>Thermotogaceae</taxon>
        <taxon>Pseudothermotoga</taxon>
    </lineage>
</organism>
<proteinExistence type="predicted"/>
<reference evidence="1 2" key="1">
    <citation type="submission" date="2014-01" db="EMBL/GenBank/DDBJ databases">
        <title>Genome sequencing of Thermotog hypogea.</title>
        <authorList>
            <person name="Zhang X."/>
            <person name="Alvare G."/>
            <person name="Fristensky B."/>
            <person name="Chen L."/>
            <person name="Suen T."/>
            <person name="Chen Q."/>
            <person name="Ma K."/>
        </authorList>
    </citation>
    <scope>NUCLEOTIDE SEQUENCE [LARGE SCALE GENOMIC DNA]</scope>
    <source>
        <strain evidence="1 2">DSM 11164</strain>
    </source>
</reference>
<dbReference type="InterPro" id="IPR023214">
    <property type="entry name" value="HAD_sf"/>
</dbReference>
<dbReference type="NCBIfam" id="TIGR01549">
    <property type="entry name" value="HAD-SF-IA-v1"/>
    <property type="match status" value="1"/>
</dbReference>
<dbReference type="Gene3D" id="3.40.50.1000">
    <property type="entry name" value="HAD superfamily/HAD-like"/>
    <property type="match status" value="1"/>
</dbReference>
<dbReference type="PaxDb" id="1123384-AJ81_10870"/>
<evidence type="ECO:0000313" key="2">
    <source>
        <dbReference type="Proteomes" id="UP000077469"/>
    </source>
</evidence>
<dbReference type="Pfam" id="PF00702">
    <property type="entry name" value="Hydrolase"/>
    <property type="match status" value="1"/>
</dbReference>
<dbReference type="SUPFAM" id="SSF56784">
    <property type="entry name" value="HAD-like"/>
    <property type="match status" value="1"/>
</dbReference>
<dbReference type="STRING" id="1123384.AJ81_10870"/>